<dbReference type="GO" id="GO:0003677">
    <property type="term" value="F:DNA binding"/>
    <property type="evidence" value="ECO:0007669"/>
    <property type="project" value="UniProtKB-KW"/>
</dbReference>
<dbReference type="InterPro" id="IPR013825">
    <property type="entry name" value="Topo_IA_cen_sub2"/>
</dbReference>
<dbReference type="Gene3D" id="2.70.20.10">
    <property type="entry name" value="Topoisomerase I, domain 3"/>
    <property type="match status" value="1"/>
</dbReference>
<keyword evidence="14" id="KW-1185">Reference proteome</keyword>
<dbReference type="InterPro" id="IPR023406">
    <property type="entry name" value="Topo_IA_AS"/>
</dbReference>
<dbReference type="GO" id="GO:0005694">
    <property type="term" value="C:chromosome"/>
    <property type="evidence" value="ECO:0007669"/>
    <property type="project" value="InterPro"/>
</dbReference>
<accession>A0A7X2MW31</accession>
<dbReference type="HAMAP" id="MF_00952">
    <property type="entry name" value="Topoisom_1_prok"/>
    <property type="match status" value="1"/>
</dbReference>
<sequence length="705" mass="80006">MEAKTAKKTGKKLVIVESPAKAKTIGKYLGKNYIVEASMGHVRDLPKSQLGVDVEDNFNPKYITIRGKGDLLDKLKKLAKKSDKVYLATDPDREGEAISWHLANILKIDEDDKCRIEFNEVTKNAVKNSIKNPRTVNKNLVNAQQARRILDRLVGYEISPLLWRNIKWGLSAGRVQSAALKLICDREEEIKKFVPEEYWTIDCILSKSNKKITTKLTAYKGKKVVINDEKTTNEIVEALRNNDFIVTKTKTAEKSKSPLPPFTTSTLQQEASKKLNFTTKKTMSLAQQLYEGIDIKGHGIVGLITYMRTDSVRISDEASSSVLEFIRGKYGDDYAVQNARVFKGKKNIQDAHEAIRPTYIDITPEVAKETLSRDQLKLYTLIWNRFVACQMSNCILNTNSIEITNGDYKLKASGSTIKFEGFMKVYEYVADGEEQHGLLPVINENEVLKCIDIEPKQHFTQPPARYTEASFVKLLEEKGIGRPSTYVPTISTLLDRRYIERDRKNLLVTELGNIVNDIVSKFFKQIVDIDFTASMEGKLDSIEEEGKEEWTKIVHDFFTPLKKDIDIAEKEMSKIIIEDKVSDVPCDKCGRMMVIKHGRFGDFLACPGYPDCQNTKAIVIEAEAPCPKCGGKVVVKRSKRGKKFFGCSNYPKCDFVSWNEPVKDKCPECGSYMVKKYSKSLGNYVECTNSECKHREVKEQKDVQE</sequence>
<feature type="active site" description="O-(5'-phospho-DNA)-tyrosine intermediate" evidence="10">
    <location>
        <position position="306"/>
    </location>
</feature>
<dbReference type="PANTHER" id="PTHR42785">
    <property type="entry name" value="DNA TOPOISOMERASE, TYPE IA, CORE"/>
    <property type="match status" value="1"/>
</dbReference>
<keyword evidence="4" id="KW-0863">Zinc-finger</keyword>
<keyword evidence="9 10" id="KW-0413">Isomerase</keyword>
<dbReference type="AlphaFoldDB" id="A0A7X2MW31"/>
<dbReference type="InterPro" id="IPR013497">
    <property type="entry name" value="Topo_IA_cen"/>
</dbReference>
<dbReference type="InterPro" id="IPR013824">
    <property type="entry name" value="Topo_IA_cen_sub1"/>
</dbReference>
<dbReference type="Pfam" id="PF01751">
    <property type="entry name" value="Toprim"/>
    <property type="match status" value="1"/>
</dbReference>
<evidence type="ECO:0000313" key="14">
    <source>
        <dbReference type="Proteomes" id="UP000460287"/>
    </source>
</evidence>
<dbReference type="CDD" id="cd00186">
    <property type="entry name" value="TOP1Ac"/>
    <property type="match status" value="1"/>
</dbReference>
<dbReference type="Pfam" id="PF01396">
    <property type="entry name" value="Zn_ribbon_Top1"/>
    <property type="match status" value="3"/>
</dbReference>
<dbReference type="InterPro" id="IPR003601">
    <property type="entry name" value="Topo_IA_2"/>
</dbReference>
<comment type="function">
    <text evidence="10">Releases the supercoiling and torsional tension of DNA, which is introduced during the DNA replication and transcription, by transiently cleaving and rejoining one strand of the DNA duplex. Introduces a single-strand break via transesterification at a target site in duplex DNA. The scissile phosphodiester is attacked by the catalytic tyrosine of the enzyme, resulting in the formation of a DNA-(5'-phosphotyrosyl)-enzyme intermediate and the expulsion of a 3'-OH DNA strand. The free DNA strand then undergoes passage around the unbroken strand, thus removing DNA supercoils. Finally, in the religation step, the DNA 3'-OH attacks the covalent intermediate to expel the active-site tyrosine and restore the DNA phosphodiester backbone.</text>
</comment>
<feature type="site" description="Interaction with DNA" evidence="10">
    <location>
        <position position="151"/>
    </location>
</feature>
<comment type="catalytic activity">
    <reaction evidence="1 10">
        <text>ATP-independent breakage of single-stranded DNA, followed by passage and rejoining.</text>
        <dbReference type="EC" id="5.6.2.1"/>
    </reaction>
</comment>
<dbReference type="SMART" id="SM00436">
    <property type="entry name" value="TOP1Bc"/>
    <property type="match status" value="1"/>
</dbReference>
<dbReference type="Gene3D" id="3.40.50.140">
    <property type="match status" value="1"/>
</dbReference>
<feature type="site" description="Interaction with DNA" evidence="10">
    <location>
        <position position="147"/>
    </location>
</feature>
<evidence type="ECO:0000256" key="9">
    <source>
        <dbReference type="ARBA" id="ARBA00023235"/>
    </source>
</evidence>
<dbReference type="EC" id="5.6.2.1" evidence="10"/>
<dbReference type="RefSeq" id="WP_154530019.1">
    <property type="nucleotide sequence ID" value="NZ_VULX01000001.1"/>
</dbReference>
<dbReference type="InterPro" id="IPR003602">
    <property type="entry name" value="Topo_IA_DNA-bd_dom"/>
</dbReference>
<evidence type="ECO:0000256" key="8">
    <source>
        <dbReference type="ARBA" id="ARBA00023125"/>
    </source>
</evidence>
<dbReference type="GO" id="GO:0003917">
    <property type="term" value="F:DNA topoisomerase type I (single strand cut, ATP-independent) activity"/>
    <property type="evidence" value="ECO:0007669"/>
    <property type="project" value="UniProtKB-UniRule"/>
</dbReference>
<keyword evidence="3" id="KW-0479">Metal-binding</keyword>
<evidence type="ECO:0000313" key="13">
    <source>
        <dbReference type="EMBL" id="MSR90146.1"/>
    </source>
</evidence>
<dbReference type="EMBL" id="VULX01000001">
    <property type="protein sequence ID" value="MSR90146.1"/>
    <property type="molecule type" value="Genomic_DNA"/>
</dbReference>
<feature type="site" description="Interaction with DNA" evidence="10">
    <location>
        <position position="41"/>
    </location>
</feature>
<dbReference type="Gene3D" id="1.10.460.10">
    <property type="entry name" value="Topoisomerase I, domain 2"/>
    <property type="match status" value="1"/>
</dbReference>
<evidence type="ECO:0000259" key="11">
    <source>
        <dbReference type="PROSITE" id="PS50880"/>
    </source>
</evidence>
<evidence type="ECO:0000256" key="7">
    <source>
        <dbReference type="ARBA" id="ARBA00023029"/>
    </source>
</evidence>
<feature type="site" description="Interaction with DNA" evidence="10">
    <location>
        <position position="156"/>
    </location>
</feature>
<dbReference type="PROSITE" id="PS00396">
    <property type="entry name" value="TOPO_IA_1"/>
    <property type="match status" value="1"/>
</dbReference>
<evidence type="ECO:0000256" key="10">
    <source>
        <dbReference type="HAMAP-Rule" id="MF_00952"/>
    </source>
</evidence>
<keyword evidence="5" id="KW-0862">Zinc</keyword>
<feature type="domain" description="Topo IA-type catalytic" evidence="12">
    <location>
        <begin position="137"/>
        <end position="566"/>
    </location>
</feature>
<feature type="site" description="Interaction with DNA" evidence="10">
    <location>
        <position position="163"/>
    </location>
</feature>
<dbReference type="InterPro" id="IPR005733">
    <property type="entry name" value="TopoI_bac-type"/>
</dbReference>
<reference evidence="13 14" key="1">
    <citation type="submission" date="2019-08" db="EMBL/GenBank/DDBJ databases">
        <title>In-depth cultivation of the pig gut microbiome towards novel bacterial diversity and tailored functional studies.</title>
        <authorList>
            <person name="Wylensek D."/>
            <person name="Hitch T.C.A."/>
            <person name="Clavel T."/>
        </authorList>
    </citation>
    <scope>NUCLEOTIDE SEQUENCE [LARGE SCALE GENOMIC DNA]</scope>
    <source>
        <strain evidence="13 14">WCA-383-APC-5B</strain>
    </source>
</reference>
<evidence type="ECO:0000256" key="6">
    <source>
        <dbReference type="ARBA" id="ARBA00022842"/>
    </source>
</evidence>
<dbReference type="Gene3D" id="3.30.65.10">
    <property type="entry name" value="Bacterial Topoisomerase I, domain 1"/>
    <property type="match status" value="2"/>
</dbReference>
<dbReference type="Proteomes" id="UP000460287">
    <property type="component" value="Unassembled WGS sequence"/>
</dbReference>
<dbReference type="GO" id="GO:0006265">
    <property type="term" value="P:DNA topological change"/>
    <property type="evidence" value="ECO:0007669"/>
    <property type="project" value="UniProtKB-UniRule"/>
</dbReference>
<dbReference type="GO" id="GO:0008270">
    <property type="term" value="F:zinc ion binding"/>
    <property type="evidence" value="ECO:0007669"/>
    <property type="project" value="UniProtKB-KW"/>
</dbReference>
<evidence type="ECO:0000256" key="4">
    <source>
        <dbReference type="ARBA" id="ARBA00022771"/>
    </source>
</evidence>
<evidence type="ECO:0000256" key="1">
    <source>
        <dbReference type="ARBA" id="ARBA00000213"/>
    </source>
</evidence>
<dbReference type="CDD" id="cd03363">
    <property type="entry name" value="TOPRIM_TopoIA_TopoI"/>
    <property type="match status" value="1"/>
</dbReference>
<feature type="site" description="Interaction with DNA" evidence="10">
    <location>
        <position position="308"/>
    </location>
</feature>
<dbReference type="PRINTS" id="PR00417">
    <property type="entry name" value="PRTPISMRASEI"/>
</dbReference>
<organism evidence="13 14">
    <name type="scientific">Inconstantimicrobium porci</name>
    <dbReference type="NCBI Taxonomy" id="2652291"/>
    <lineage>
        <taxon>Bacteria</taxon>
        <taxon>Bacillati</taxon>
        <taxon>Bacillota</taxon>
        <taxon>Clostridia</taxon>
        <taxon>Eubacteriales</taxon>
        <taxon>Clostridiaceae</taxon>
        <taxon>Inconstantimicrobium</taxon>
    </lineage>
</organism>
<dbReference type="InterPro" id="IPR028612">
    <property type="entry name" value="Topoisom_1_IA"/>
</dbReference>
<keyword evidence="7 10" id="KW-0799">Topoisomerase</keyword>
<gene>
    <name evidence="10 13" type="primary">topA</name>
    <name evidence="13" type="ORF">FYJ33_01630</name>
</gene>
<feature type="region of interest" description="Interaction with DNA" evidence="10">
    <location>
        <begin position="171"/>
        <end position="176"/>
    </location>
</feature>
<comment type="similarity">
    <text evidence="2 10">Belongs to the type IA topoisomerase family.</text>
</comment>
<dbReference type="SMART" id="SM00437">
    <property type="entry name" value="TOP1Ac"/>
    <property type="match status" value="1"/>
</dbReference>
<name>A0A7X2MW31_9CLOT</name>
<protein>
    <recommendedName>
        <fullName evidence="10">DNA topoisomerase 1</fullName>
        <ecNumber evidence="10">5.6.2.1</ecNumber>
    </recommendedName>
    <alternativeName>
        <fullName evidence="10">DNA topoisomerase I</fullName>
    </alternativeName>
</protein>
<feature type="domain" description="Toprim" evidence="11">
    <location>
        <begin position="11"/>
        <end position="121"/>
    </location>
</feature>
<dbReference type="InterPro" id="IPR006171">
    <property type="entry name" value="TOPRIM_dom"/>
</dbReference>
<evidence type="ECO:0000256" key="2">
    <source>
        <dbReference type="ARBA" id="ARBA00009446"/>
    </source>
</evidence>
<dbReference type="InterPro" id="IPR000380">
    <property type="entry name" value="Topo_IA"/>
</dbReference>
<dbReference type="PROSITE" id="PS52039">
    <property type="entry name" value="TOPO_IA_2"/>
    <property type="match status" value="1"/>
</dbReference>
<dbReference type="InterPro" id="IPR013826">
    <property type="entry name" value="Topo_IA_cen_sub3"/>
</dbReference>
<feature type="site" description="Interaction with DNA" evidence="10">
    <location>
        <position position="496"/>
    </location>
</feature>
<evidence type="ECO:0000256" key="3">
    <source>
        <dbReference type="ARBA" id="ARBA00022723"/>
    </source>
</evidence>
<comment type="subunit">
    <text evidence="10">Monomer.</text>
</comment>
<comment type="caution">
    <text evidence="13">The sequence shown here is derived from an EMBL/GenBank/DDBJ whole genome shotgun (WGS) entry which is preliminary data.</text>
</comment>
<keyword evidence="8 10" id="KW-0238">DNA-binding</keyword>
<evidence type="ECO:0000256" key="5">
    <source>
        <dbReference type="ARBA" id="ARBA00022833"/>
    </source>
</evidence>
<dbReference type="PANTHER" id="PTHR42785:SF1">
    <property type="entry name" value="DNA TOPOISOMERASE"/>
    <property type="match status" value="1"/>
</dbReference>
<proteinExistence type="inferred from homology"/>
<dbReference type="SMART" id="SM00493">
    <property type="entry name" value="TOPRIM"/>
    <property type="match status" value="1"/>
</dbReference>
<dbReference type="SUPFAM" id="SSF56712">
    <property type="entry name" value="Prokaryotic type I DNA topoisomerase"/>
    <property type="match status" value="1"/>
</dbReference>
<dbReference type="InterPro" id="IPR023405">
    <property type="entry name" value="Topo_IA_core_domain"/>
</dbReference>
<evidence type="ECO:0000259" key="12">
    <source>
        <dbReference type="PROSITE" id="PS52039"/>
    </source>
</evidence>
<dbReference type="InterPro" id="IPR034149">
    <property type="entry name" value="TOPRIM_TopoI"/>
</dbReference>
<dbReference type="PROSITE" id="PS50880">
    <property type="entry name" value="TOPRIM"/>
    <property type="match status" value="1"/>
</dbReference>
<keyword evidence="6" id="KW-0460">Magnesium</keyword>
<dbReference type="SUPFAM" id="SSF57783">
    <property type="entry name" value="Zinc beta-ribbon"/>
    <property type="match status" value="2"/>
</dbReference>
<dbReference type="InterPro" id="IPR013498">
    <property type="entry name" value="Topo_IA_Znf"/>
</dbReference>
<dbReference type="Pfam" id="PF01131">
    <property type="entry name" value="Topoisom_bac"/>
    <property type="match status" value="1"/>
</dbReference>
<dbReference type="Gene3D" id="1.10.290.10">
    <property type="entry name" value="Topoisomerase I, domain 4"/>
    <property type="match status" value="1"/>
</dbReference>
<dbReference type="NCBIfam" id="TIGR01051">
    <property type="entry name" value="topA_bact"/>
    <property type="match status" value="1"/>
</dbReference>
<feature type="site" description="Interaction with DNA" evidence="10">
    <location>
        <position position="148"/>
    </location>
</feature>